<comment type="caution">
    <text evidence="3">The sequence shown here is derived from an EMBL/GenBank/DDBJ whole genome shotgun (WGS) entry which is preliminary data.</text>
</comment>
<dbReference type="Proteomes" id="UP000245609">
    <property type="component" value="Unassembled WGS sequence"/>
</dbReference>
<evidence type="ECO:0000256" key="1">
    <source>
        <dbReference type="ARBA" id="ARBA00007677"/>
    </source>
</evidence>
<keyword evidence="4" id="KW-1185">Reference proteome</keyword>
<evidence type="ECO:0000313" key="3">
    <source>
        <dbReference type="EMBL" id="PVV04509.1"/>
    </source>
</evidence>
<proteinExistence type="inferred from homology"/>
<comment type="similarity">
    <text evidence="1">Belongs to the glycosyltransferase 15 family.</text>
</comment>
<gene>
    <name evidence="3" type="ORF">BB560_000993</name>
</gene>
<accession>A0A2T9ZIV2</accession>
<dbReference type="AlphaFoldDB" id="A0A2T9ZIV2"/>
<dbReference type="EMBL" id="MBFS01000114">
    <property type="protein sequence ID" value="PVV04509.1"/>
    <property type="molecule type" value="Genomic_DNA"/>
</dbReference>
<dbReference type="InterPro" id="IPR002685">
    <property type="entry name" value="Glyco_trans_15"/>
</dbReference>
<dbReference type="GO" id="GO:0000032">
    <property type="term" value="P:cell wall mannoprotein biosynthetic process"/>
    <property type="evidence" value="ECO:0007669"/>
    <property type="project" value="TreeGrafter"/>
</dbReference>
<dbReference type="GO" id="GO:0005794">
    <property type="term" value="C:Golgi apparatus"/>
    <property type="evidence" value="ECO:0007669"/>
    <property type="project" value="TreeGrafter"/>
</dbReference>
<dbReference type="OrthoDB" id="439943at2759"/>
<dbReference type="GO" id="GO:0000026">
    <property type="term" value="F:alpha-1,2-mannosyltransferase activity"/>
    <property type="evidence" value="ECO:0007669"/>
    <property type="project" value="TreeGrafter"/>
</dbReference>
<dbReference type="PANTHER" id="PTHR31121">
    <property type="entry name" value="ALPHA-1,2 MANNOSYLTRANSFERASE KTR1"/>
    <property type="match status" value="1"/>
</dbReference>
<dbReference type="GO" id="GO:0016020">
    <property type="term" value="C:membrane"/>
    <property type="evidence" value="ECO:0007669"/>
    <property type="project" value="InterPro"/>
</dbReference>
<dbReference type="Gene3D" id="3.90.550.10">
    <property type="entry name" value="Spore Coat Polysaccharide Biosynthesis Protein SpsA, Chain A"/>
    <property type="match status" value="1"/>
</dbReference>
<dbReference type="GO" id="GO:0006487">
    <property type="term" value="P:protein N-linked glycosylation"/>
    <property type="evidence" value="ECO:0007669"/>
    <property type="project" value="TreeGrafter"/>
</dbReference>
<dbReference type="SUPFAM" id="SSF53448">
    <property type="entry name" value="Nucleotide-diphospho-sugar transferases"/>
    <property type="match status" value="1"/>
</dbReference>
<name>A0A2T9ZIV2_9FUNG</name>
<dbReference type="FunFam" id="3.90.550.10:FF:000051">
    <property type="entry name" value="Alpha-1,2-mannosyltransferase (Ktr4)"/>
    <property type="match status" value="1"/>
</dbReference>
<dbReference type="InterPro" id="IPR029044">
    <property type="entry name" value="Nucleotide-diphossugar_trans"/>
</dbReference>
<sequence length="646" mass="75992">MKKILKPSSIKLCVFVFFLWFVVFRLRSRINSKITALELAYKRCGNDLDCLPKYLEYSDVLAALIAEKNEKLVPPPLPNSPEAQKNKNDNSALSRILASQDPSLDKNNVYQNQENALLNSNSIFLEFQKERVNLAQKASGELEISLGTLKDSKHKYQRAISNDFENGLPDNTYLLRNAEIEMLESYDTEAFSSSFTRLYDWPTQFPENLTHYRESILASKNFTSENERLKHEVAPWTWFHAGSMGSNSTRFYYSRENAAIVSLVRNIELKDLLNSMRQFEDRFNNRFHYPYVFLNDVPFTKKFMIMTSQATESDITFSLVPRSHWEIPKFINRNMAKIYQTNMKSYGVPYADSVSYRQMCRFQSGFFYKHPLLMNRRYYWRIEPDVDFYCDIPYDLFKEMSSQNKKYAFVVFLKELKKTIPTLWANTLTYARKHNITSPLLKLFSTNNRKYNLCHFWSNFEIASLEWMRSDQYESYFRHLDMTGNFFYERWGDAPVHSLAVGLFLKKSEVLFVDDMGYRHDIFTRWPNLNLTSPLAAKYTDVPFPPNKVRCVIPDRLVDSKALQAYKEKHISKTKSDGGYVIDDEELERNLPDNVYYKPKNFDFDNGSCLNLWKQFPDDSKVWAPIDTSIGLMNYNLNNFDFTKQS</sequence>
<evidence type="ECO:0000256" key="2">
    <source>
        <dbReference type="ARBA" id="ARBA00022679"/>
    </source>
</evidence>
<protein>
    <submittedName>
        <fullName evidence="3">Uncharacterized protein</fullName>
    </submittedName>
</protein>
<dbReference type="PANTHER" id="PTHR31121:SF6">
    <property type="entry name" value="ALPHA-1,2 MANNOSYLTRANSFERASE KTR1"/>
    <property type="match status" value="1"/>
</dbReference>
<reference evidence="3 4" key="1">
    <citation type="journal article" date="2018" name="MBio">
        <title>Comparative Genomics Reveals the Core Gene Toolbox for the Fungus-Insect Symbiosis.</title>
        <authorList>
            <person name="Wang Y."/>
            <person name="Stata M."/>
            <person name="Wang W."/>
            <person name="Stajich J.E."/>
            <person name="White M.M."/>
            <person name="Moncalvo J.M."/>
        </authorList>
    </citation>
    <scope>NUCLEOTIDE SEQUENCE [LARGE SCALE GENOMIC DNA]</scope>
    <source>
        <strain evidence="3 4">SC-DP-2</strain>
    </source>
</reference>
<organism evidence="3 4">
    <name type="scientific">Smittium megazygosporum</name>
    <dbReference type="NCBI Taxonomy" id="133381"/>
    <lineage>
        <taxon>Eukaryota</taxon>
        <taxon>Fungi</taxon>
        <taxon>Fungi incertae sedis</taxon>
        <taxon>Zoopagomycota</taxon>
        <taxon>Kickxellomycotina</taxon>
        <taxon>Harpellomycetes</taxon>
        <taxon>Harpellales</taxon>
        <taxon>Legeriomycetaceae</taxon>
        <taxon>Smittium</taxon>
    </lineage>
</organism>
<dbReference type="Pfam" id="PF01793">
    <property type="entry name" value="Glyco_transf_15"/>
    <property type="match status" value="1"/>
</dbReference>
<evidence type="ECO:0000313" key="4">
    <source>
        <dbReference type="Proteomes" id="UP000245609"/>
    </source>
</evidence>
<keyword evidence="2" id="KW-0808">Transferase</keyword>